<dbReference type="Gene3D" id="1.10.3020.10">
    <property type="entry name" value="alpha-amino acid ester hydrolase ( Helical cap domain)"/>
    <property type="match status" value="1"/>
</dbReference>
<dbReference type="Gene3D" id="3.40.50.1820">
    <property type="entry name" value="alpha/beta hydrolase"/>
    <property type="match status" value="1"/>
</dbReference>
<dbReference type="PANTHER" id="PTHR43056">
    <property type="entry name" value="PEPTIDASE S9 PROLYL OLIGOPEPTIDASE"/>
    <property type="match status" value="1"/>
</dbReference>
<dbReference type="Gene3D" id="2.60.120.260">
    <property type="entry name" value="Galactose-binding domain-like"/>
    <property type="match status" value="1"/>
</dbReference>
<dbReference type="SUPFAM" id="SSF53474">
    <property type="entry name" value="alpha/beta-Hydrolases"/>
    <property type="match status" value="1"/>
</dbReference>
<feature type="region of interest" description="Disordered" evidence="2">
    <location>
        <begin position="607"/>
        <end position="626"/>
    </location>
</feature>
<dbReference type="InterPro" id="IPR029058">
    <property type="entry name" value="AB_hydrolase_fold"/>
</dbReference>
<reference evidence="4 5" key="1">
    <citation type="journal article" date="2019" name="Int. J. Syst. Evol. Microbiol.">
        <title>The Global Catalogue of Microorganisms (GCM) 10K type strain sequencing project: providing services to taxonomists for standard genome sequencing and annotation.</title>
        <authorList>
            <consortium name="The Broad Institute Genomics Platform"/>
            <consortium name="The Broad Institute Genome Sequencing Center for Infectious Disease"/>
            <person name="Wu L."/>
            <person name="Ma J."/>
        </authorList>
    </citation>
    <scope>NUCLEOTIDE SEQUENCE [LARGE SCALE GENOMIC DNA]</scope>
    <source>
        <strain evidence="4 5">DT31</strain>
    </source>
</reference>
<keyword evidence="5" id="KW-1185">Reference proteome</keyword>
<evidence type="ECO:0000256" key="1">
    <source>
        <dbReference type="ARBA" id="ARBA00022801"/>
    </source>
</evidence>
<proteinExistence type="predicted"/>
<dbReference type="RefSeq" id="WP_284033540.1">
    <property type="nucleotide sequence ID" value="NZ_CP126155.1"/>
</dbReference>
<name>A0ABD5W6X1_9EURY</name>
<accession>A0ABD5W6X1</accession>
<dbReference type="InterPro" id="IPR050585">
    <property type="entry name" value="Xaa-Pro_dipeptidyl-ppase/CocE"/>
</dbReference>
<dbReference type="GO" id="GO:0016787">
    <property type="term" value="F:hydrolase activity"/>
    <property type="evidence" value="ECO:0007669"/>
    <property type="project" value="UniProtKB-KW"/>
</dbReference>
<keyword evidence="1 4" id="KW-0378">Hydrolase</keyword>
<dbReference type="InterPro" id="IPR008979">
    <property type="entry name" value="Galactose-bd-like_sf"/>
</dbReference>
<dbReference type="AlphaFoldDB" id="A0ABD5W6X1"/>
<dbReference type="GeneID" id="81126829"/>
<feature type="domain" description="Xaa-Pro dipeptidyl-peptidase C-terminal" evidence="3">
    <location>
        <begin position="324"/>
        <end position="620"/>
    </location>
</feature>
<organism evidence="4 5">
    <name type="scientific">Halobaculum lipolyticum</name>
    <dbReference type="NCBI Taxonomy" id="3032001"/>
    <lineage>
        <taxon>Archaea</taxon>
        <taxon>Methanobacteriati</taxon>
        <taxon>Methanobacteriota</taxon>
        <taxon>Stenosarchaea group</taxon>
        <taxon>Halobacteria</taxon>
        <taxon>Halobacteriales</taxon>
        <taxon>Haloferacaceae</taxon>
        <taxon>Halobaculum</taxon>
    </lineage>
</organism>
<sequence>MTSRADYDVHVRLDEMVEMRDGVRLATDVYRPAVDGEPVSEPLPALVSRTPYGKRGEMGRHGEWFAERGYVVAIQDCRGRFESEGRFRMFVDEPEDGYDTVEWVADRPYCDGQVGTVGSSYGAWVQSGLATQDPPHLSAMFVNQGPSNGREATLRHNGAFELRWLCWALTLGGGFAQRALDDPALQEHLANVDVREVLSESPIQRGQSPLRHLPEYEDWLFELLTTGAADEGPWSSPAIDFEAHYDGMADVPTVYSGAWYDSYTIGTCRNFAALSERAESDQFLLVGPWTHGWNEYPLSSWTKTYSGEAEFGEDALVDYQETRLRFFDRYLKGEDTWDEPPVRYYLMGTGDGSRHADDRIRHGGRWETADEWPLPAVEPTRLYARGDGRLTRDPAVATDAGTTYTFDPDDPVPTVGGNTSSYVTFEPREESLLEYPLAERHLVNITGSGGYDQRTRPDTFGADPPYGPLEHRNDVVVFRTPPLTEDLRVAGPVTVRLYASTTAPDTDFTAKLIDEYPPGDGFDDGFALNLTDSVVRARFRGDRDAPDFVEPGEVAEYELDLYPTANVFRRGHRVRLDVSSSNFPRFDVNPNTGGPLYGDRTRRTAENTIRHDDAHPTHVELPVVPE</sequence>
<dbReference type="Proteomes" id="UP001596461">
    <property type="component" value="Unassembled WGS sequence"/>
</dbReference>
<dbReference type="EMBL" id="JBHTAH010000002">
    <property type="protein sequence ID" value="MFC7068653.1"/>
    <property type="molecule type" value="Genomic_DNA"/>
</dbReference>
<dbReference type="InterPro" id="IPR013736">
    <property type="entry name" value="Xaa-Pro_dipept_C"/>
</dbReference>
<dbReference type="SMART" id="SM00939">
    <property type="entry name" value="PepX_C"/>
    <property type="match status" value="1"/>
</dbReference>
<dbReference type="NCBIfam" id="TIGR00976">
    <property type="entry name" value="CocE_NonD"/>
    <property type="match status" value="2"/>
</dbReference>
<dbReference type="Pfam" id="PF08530">
    <property type="entry name" value="PepX_C"/>
    <property type="match status" value="1"/>
</dbReference>
<evidence type="ECO:0000259" key="3">
    <source>
        <dbReference type="SMART" id="SM00939"/>
    </source>
</evidence>
<protein>
    <submittedName>
        <fullName evidence="4">CocE/NonD family hydrolase</fullName>
    </submittedName>
</protein>
<feature type="compositionally biased region" description="Basic and acidic residues" evidence="2">
    <location>
        <begin position="607"/>
        <end position="618"/>
    </location>
</feature>
<gene>
    <name evidence="4" type="ORF">ACFQL9_03290</name>
</gene>
<dbReference type="InterPro" id="IPR000383">
    <property type="entry name" value="Xaa-Pro-like_dom"/>
</dbReference>
<dbReference type="PANTHER" id="PTHR43056:SF10">
    <property type="entry name" value="COCE_NOND FAMILY, PUTATIVE (AFU_ORTHOLOGUE AFUA_7G00600)-RELATED"/>
    <property type="match status" value="1"/>
</dbReference>
<evidence type="ECO:0000313" key="5">
    <source>
        <dbReference type="Proteomes" id="UP001596461"/>
    </source>
</evidence>
<evidence type="ECO:0000256" key="2">
    <source>
        <dbReference type="SAM" id="MobiDB-lite"/>
    </source>
</evidence>
<evidence type="ECO:0000313" key="4">
    <source>
        <dbReference type="EMBL" id="MFC7068653.1"/>
    </source>
</evidence>
<dbReference type="SUPFAM" id="SSF49785">
    <property type="entry name" value="Galactose-binding domain-like"/>
    <property type="match status" value="1"/>
</dbReference>
<comment type="caution">
    <text evidence="4">The sequence shown here is derived from an EMBL/GenBank/DDBJ whole genome shotgun (WGS) entry which is preliminary data.</text>
</comment>
<dbReference type="InterPro" id="IPR005674">
    <property type="entry name" value="CocE/Ser_esterase"/>
</dbReference>
<dbReference type="Pfam" id="PF02129">
    <property type="entry name" value="Peptidase_S15"/>
    <property type="match status" value="1"/>
</dbReference>